<evidence type="ECO:0000313" key="2">
    <source>
        <dbReference type="EMBL" id="KAK7108103.1"/>
    </source>
</evidence>
<name>A0AAN9BMV7_9CAEN</name>
<dbReference type="Proteomes" id="UP001374579">
    <property type="component" value="Unassembled WGS sequence"/>
</dbReference>
<sequence>MLQDYETKAVSVVKRCDFDVNDRKSELYVTSYACTPRIEVGQPMGFGCPDCVSSIERNFNPRQGQANQQPAAKPAAAQGPVFNTSS</sequence>
<comment type="caution">
    <text evidence="2">The sequence shown here is derived from an EMBL/GenBank/DDBJ whole genome shotgun (WGS) entry which is preliminary data.</text>
</comment>
<organism evidence="2 3">
    <name type="scientific">Littorina saxatilis</name>
    <dbReference type="NCBI Taxonomy" id="31220"/>
    <lineage>
        <taxon>Eukaryota</taxon>
        <taxon>Metazoa</taxon>
        <taxon>Spiralia</taxon>
        <taxon>Lophotrochozoa</taxon>
        <taxon>Mollusca</taxon>
        <taxon>Gastropoda</taxon>
        <taxon>Caenogastropoda</taxon>
        <taxon>Littorinimorpha</taxon>
        <taxon>Littorinoidea</taxon>
        <taxon>Littorinidae</taxon>
        <taxon>Littorina</taxon>
    </lineage>
</organism>
<dbReference type="EMBL" id="JBAMIC010000004">
    <property type="protein sequence ID" value="KAK7108103.1"/>
    <property type="molecule type" value="Genomic_DNA"/>
</dbReference>
<reference evidence="2 3" key="1">
    <citation type="submission" date="2024-02" db="EMBL/GenBank/DDBJ databases">
        <title>Chromosome-scale genome assembly of the rough periwinkle Littorina saxatilis.</title>
        <authorList>
            <person name="De Jode A."/>
            <person name="Faria R."/>
            <person name="Formenti G."/>
            <person name="Sims Y."/>
            <person name="Smith T.P."/>
            <person name="Tracey A."/>
            <person name="Wood J.M.D."/>
            <person name="Zagrodzka Z.B."/>
            <person name="Johannesson K."/>
            <person name="Butlin R.K."/>
            <person name="Leder E.H."/>
        </authorList>
    </citation>
    <scope>NUCLEOTIDE SEQUENCE [LARGE SCALE GENOMIC DNA]</scope>
    <source>
        <strain evidence="2">Snail1</strain>
        <tissue evidence="2">Muscle</tissue>
    </source>
</reference>
<keyword evidence="3" id="KW-1185">Reference proteome</keyword>
<accession>A0AAN9BMV7</accession>
<evidence type="ECO:0000313" key="3">
    <source>
        <dbReference type="Proteomes" id="UP001374579"/>
    </source>
</evidence>
<protein>
    <submittedName>
        <fullName evidence="2">Uncharacterized protein</fullName>
    </submittedName>
</protein>
<evidence type="ECO:0000256" key="1">
    <source>
        <dbReference type="SAM" id="MobiDB-lite"/>
    </source>
</evidence>
<feature type="region of interest" description="Disordered" evidence="1">
    <location>
        <begin position="59"/>
        <end position="86"/>
    </location>
</feature>
<gene>
    <name evidence="2" type="ORF">V1264_015898</name>
</gene>
<proteinExistence type="predicted"/>
<feature type="compositionally biased region" description="Low complexity" evidence="1">
    <location>
        <begin position="63"/>
        <end position="80"/>
    </location>
</feature>
<dbReference type="AlphaFoldDB" id="A0AAN9BMV7"/>